<keyword evidence="11" id="KW-0934">Plastid</keyword>
<geneLocation type="chloroplast" evidence="11"/>
<dbReference type="AlphaFoldDB" id="A0A1B2RYK3"/>
<evidence type="ECO:0000256" key="5">
    <source>
        <dbReference type="ARBA" id="ARBA00022989"/>
    </source>
</evidence>
<keyword evidence="5 10" id="KW-1133">Transmembrane helix</keyword>
<dbReference type="GO" id="GO:0009055">
    <property type="term" value="F:electron transfer activity"/>
    <property type="evidence" value="ECO:0007669"/>
    <property type="project" value="InterPro"/>
</dbReference>
<evidence type="ECO:0000256" key="4">
    <source>
        <dbReference type="ARBA" id="ARBA00022982"/>
    </source>
</evidence>
<keyword evidence="10" id="KW-0602">Photosynthesis</keyword>
<keyword evidence="6 10" id="KW-0793">Thylakoid</keyword>
<proteinExistence type="inferred from homology"/>
<keyword evidence="7 10" id="KW-0472">Membrane</keyword>
<dbReference type="GO" id="GO:0009535">
    <property type="term" value="C:chloroplast thylakoid membrane"/>
    <property type="evidence" value="ECO:0007669"/>
    <property type="project" value="UniProtKB-SubCell"/>
</dbReference>
<keyword evidence="4 10" id="KW-0249">Electron transport</keyword>
<evidence type="ECO:0000256" key="3">
    <source>
        <dbReference type="ARBA" id="ARBA00022692"/>
    </source>
</evidence>
<evidence type="ECO:0000256" key="9">
    <source>
        <dbReference type="ARBA" id="ARBA00025834"/>
    </source>
</evidence>
<dbReference type="InterPro" id="IPR007802">
    <property type="entry name" value="Cyt_b6/f_cplx_su6"/>
</dbReference>
<evidence type="ECO:0000313" key="11">
    <source>
        <dbReference type="EMBL" id="AOC61412.1"/>
    </source>
</evidence>
<evidence type="ECO:0000256" key="6">
    <source>
        <dbReference type="ARBA" id="ARBA00023078"/>
    </source>
</evidence>
<dbReference type="EMBL" id="KX306821">
    <property type="protein sequence ID" value="AOC61412.1"/>
    <property type="molecule type" value="Genomic_DNA"/>
</dbReference>
<dbReference type="HAMAP" id="MF_00433">
    <property type="entry name" value="Cytb6_f_PetL"/>
    <property type="match status" value="1"/>
</dbReference>
<reference evidence="11" key="1">
    <citation type="journal article" date="2016" name="Genome Biol. Evol.">
        <title>Mitochondrion-to-Chloroplast DNA Transfers and Intragenomic Proliferation of Chloroplast Group II Introns in Gloeotilopsis Green Algae (Ulotrichales, Ulvophyceae).</title>
        <authorList>
            <person name="Turmel M."/>
            <person name="Otis C."/>
            <person name="Lemieux C."/>
        </authorList>
    </citation>
    <scope>NUCLEOTIDE SEQUENCE</scope>
</reference>
<comment type="similarity">
    <text evidence="10">Belongs to the PetL family.</text>
</comment>
<sequence>MVVFIPRFKTFVRKTKTAITRLSQKFFYFKINFMVTLISYICLLVGFVGTAAIFYLAFVKIKLI</sequence>
<comment type="subcellular location">
    <subcellularLocation>
        <location evidence="1">Membrane</location>
        <topology evidence="1">Single-pass membrane protein</topology>
    </subcellularLocation>
    <subcellularLocation>
        <location evidence="10">Plastid</location>
        <location evidence="10">Chloroplast thylakoid membrane</location>
        <topology evidence="10">Single-pass membrane protein</topology>
    </subcellularLocation>
</comment>
<comment type="subunit">
    <text evidence="9 10">The 4 large subunits of the cytochrome b6-f complex are cytochrome b6, subunit IV (17 kDa polypeptide, PetD), cytochrome f and the Rieske protein, while the 4 small subunits are PetG, PetL, PetM and PetN. The complex functions as a dimer.</text>
</comment>
<dbReference type="GO" id="GO:0015979">
    <property type="term" value="P:photosynthesis"/>
    <property type="evidence" value="ECO:0007669"/>
    <property type="project" value="UniProtKB-KW"/>
</dbReference>
<name>A0A1B2RYK3_9CHLO</name>
<dbReference type="GO" id="GO:0009512">
    <property type="term" value="C:cytochrome b6f complex"/>
    <property type="evidence" value="ECO:0007669"/>
    <property type="project" value="InterPro"/>
</dbReference>
<protein>
    <recommendedName>
        <fullName evidence="10">Cytochrome b6-f complex subunit 6</fullName>
    </recommendedName>
    <alternativeName>
        <fullName evidence="10">Cytochrome b6-f complex subunit PetL</fullName>
    </alternativeName>
    <alternativeName>
        <fullName evidence="10">Cytochrome b6-f complex subunit VI</fullName>
    </alternativeName>
</protein>
<evidence type="ECO:0000256" key="7">
    <source>
        <dbReference type="ARBA" id="ARBA00023136"/>
    </source>
</evidence>
<evidence type="ECO:0000256" key="8">
    <source>
        <dbReference type="ARBA" id="ARBA00025197"/>
    </source>
</evidence>
<evidence type="ECO:0000256" key="10">
    <source>
        <dbReference type="HAMAP-Rule" id="MF_00433"/>
    </source>
</evidence>
<organism evidence="11">
    <name type="scientific">Rhexinema sarcinoideum</name>
    <dbReference type="NCBI Taxonomy" id="43261"/>
    <lineage>
        <taxon>Eukaryota</taxon>
        <taxon>Viridiplantae</taxon>
        <taxon>Chlorophyta</taxon>
        <taxon>core chlorophytes</taxon>
        <taxon>Ulvophyceae</taxon>
        <taxon>OUU clade</taxon>
        <taxon>Ulotrichales</taxon>
        <taxon>Helicodictyaceae</taxon>
        <taxon>Rhexinema</taxon>
    </lineage>
</organism>
<comment type="function">
    <text evidence="8 10">Component of the cytochrome b6-f complex, which mediates electron transfer between photosystem II (PSII) and photosystem I (PSI), cyclic electron flow around PSI, and state transitions. PetL is important for photoautotrophic growth as well as for electron transfer efficiency and stability of the cytochrome b6-f complex.</text>
</comment>
<keyword evidence="3 10" id="KW-0812">Transmembrane</keyword>
<keyword evidence="11" id="KW-0150">Chloroplast</keyword>
<gene>
    <name evidence="10 11" type="primary">petL</name>
</gene>
<evidence type="ECO:0000256" key="1">
    <source>
        <dbReference type="ARBA" id="ARBA00004167"/>
    </source>
</evidence>
<feature type="transmembrane region" description="Helical" evidence="10">
    <location>
        <begin position="31"/>
        <end position="58"/>
    </location>
</feature>
<keyword evidence="2 10" id="KW-0813">Transport</keyword>
<evidence type="ECO:0000256" key="2">
    <source>
        <dbReference type="ARBA" id="ARBA00022448"/>
    </source>
</evidence>
<accession>A0A1B2RYK3</accession>